<reference evidence="1" key="1">
    <citation type="submission" date="2023-03" db="EMBL/GenBank/DDBJ databases">
        <title>Chromosome-level genomes of two armyworms, Mythimna separata and Mythimna loreyi, provide insights into the biosynthesis and reception of sex pheromones.</title>
        <authorList>
            <person name="Zhao H."/>
        </authorList>
    </citation>
    <scope>NUCLEOTIDE SEQUENCE</scope>
    <source>
        <strain evidence="1">BeijingLab</strain>
    </source>
</reference>
<gene>
    <name evidence="1" type="ORF">PYW08_003194</name>
</gene>
<organism evidence="1 2">
    <name type="scientific">Mythimna loreyi</name>
    <dbReference type="NCBI Taxonomy" id="667449"/>
    <lineage>
        <taxon>Eukaryota</taxon>
        <taxon>Metazoa</taxon>
        <taxon>Ecdysozoa</taxon>
        <taxon>Arthropoda</taxon>
        <taxon>Hexapoda</taxon>
        <taxon>Insecta</taxon>
        <taxon>Pterygota</taxon>
        <taxon>Neoptera</taxon>
        <taxon>Endopterygota</taxon>
        <taxon>Lepidoptera</taxon>
        <taxon>Glossata</taxon>
        <taxon>Ditrysia</taxon>
        <taxon>Noctuoidea</taxon>
        <taxon>Noctuidae</taxon>
        <taxon>Noctuinae</taxon>
        <taxon>Hadenini</taxon>
        <taxon>Mythimna</taxon>
    </lineage>
</organism>
<sequence length="548" mass="61219">MMKSTDPDDVPAFVAKDLHKLPPVTFDHVDVTRLLKDITALKASLAEVQSKLEMSNTTVGDLRAEVELLRNAVSESRAPNNSSVNIRRKARNASIGIFESASCSASPAADNVCVASCSAAAVAVSSPGEVVTRVCTSTPKRAYSAIVAANKPAVSQTMRQAGTTEGGKQSDEDGFTKVEKKKKKKPSCQNQCGTALAGPNMLLRPAIPTTQLYISRLHHTTKVEDIVSYKSSMLNITAGVPQGSILGPLLFILFTNDLINYFNKILPDIKLIVFADDTNAIVSANDIKTLNDAVNAALAVFHSWFSANKLVINAKKTNIMLFKTTARNKDTGTMDIELNKVKVELVREVKFLGIYIDDLLNWKRELVALDSSISSACYALRTLRDEVSLEALKLVYYALIESRLQYSIQFWGNSYNYNFQRAFILQKRAIRTIVRIPQQESCRPFFKELGILTVPGLYILVLLSTFKKYIHYFENDEDRLVREKTRRKDLDNILIPSLNIVKHSPLYQAVNIFNKLPLDLKSILYTKSFKERLKSFLLEKCLYSLNEL</sequence>
<proteinExistence type="predicted"/>
<accession>A0ACC2QRH7</accession>
<dbReference type="EMBL" id="CM056790">
    <property type="protein sequence ID" value="KAJ8723282.1"/>
    <property type="molecule type" value="Genomic_DNA"/>
</dbReference>
<keyword evidence="2" id="KW-1185">Reference proteome</keyword>
<name>A0ACC2QRH7_9NEOP</name>
<protein>
    <submittedName>
        <fullName evidence="1">Uncharacterized protein</fullName>
    </submittedName>
</protein>
<evidence type="ECO:0000313" key="1">
    <source>
        <dbReference type="EMBL" id="KAJ8723282.1"/>
    </source>
</evidence>
<comment type="caution">
    <text evidence="1">The sequence shown here is derived from an EMBL/GenBank/DDBJ whole genome shotgun (WGS) entry which is preliminary data.</text>
</comment>
<dbReference type="Proteomes" id="UP001231649">
    <property type="component" value="Chromosome 14"/>
</dbReference>
<evidence type="ECO:0000313" key="2">
    <source>
        <dbReference type="Proteomes" id="UP001231649"/>
    </source>
</evidence>